<gene>
    <name evidence="2" type="ORF">NC99_10480</name>
</gene>
<proteinExistence type="predicted"/>
<dbReference type="SUPFAM" id="SSF81301">
    <property type="entry name" value="Nucleotidyltransferase"/>
    <property type="match status" value="1"/>
</dbReference>
<dbReference type="STRING" id="1409788.NC99_10480"/>
<keyword evidence="3" id="KW-1185">Reference proteome</keyword>
<dbReference type="InterPro" id="IPR043519">
    <property type="entry name" value="NT_sf"/>
</dbReference>
<evidence type="ECO:0000313" key="3">
    <source>
        <dbReference type="Proteomes" id="UP000036958"/>
    </source>
</evidence>
<dbReference type="Pfam" id="PF01909">
    <property type="entry name" value="NTP_transf_2"/>
    <property type="match status" value="1"/>
</dbReference>
<dbReference type="AlphaFoldDB" id="A0A0L8VCH0"/>
<dbReference type="InterPro" id="IPR002934">
    <property type="entry name" value="Polymerase_NTP_transf_dom"/>
</dbReference>
<dbReference type="EMBL" id="LGIA01000044">
    <property type="protein sequence ID" value="KOH46136.1"/>
    <property type="molecule type" value="Genomic_DNA"/>
</dbReference>
<dbReference type="Gene3D" id="3.30.460.10">
    <property type="entry name" value="Beta Polymerase, domain 2"/>
    <property type="match status" value="1"/>
</dbReference>
<reference evidence="3" key="1">
    <citation type="submission" date="2015-07" db="EMBL/GenBank/DDBJ databases">
        <title>Genome sequencing of Sunxiuqinia dokdonensis strain SK.</title>
        <authorList>
            <person name="Ahn S."/>
            <person name="Kim B.-C."/>
        </authorList>
    </citation>
    <scope>NUCLEOTIDE SEQUENCE [LARGE SCALE GENOMIC DNA]</scope>
    <source>
        <strain evidence="3">SK</strain>
    </source>
</reference>
<accession>A0A0L8VCH0</accession>
<organism evidence="2 3">
    <name type="scientific">Sunxiuqinia dokdonensis</name>
    <dbReference type="NCBI Taxonomy" id="1409788"/>
    <lineage>
        <taxon>Bacteria</taxon>
        <taxon>Pseudomonadati</taxon>
        <taxon>Bacteroidota</taxon>
        <taxon>Bacteroidia</taxon>
        <taxon>Marinilabiliales</taxon>
        <taxon>Prolixibacteraceae</taxon>
        <taxon>Sunxiuqinia</taxon>
    </lineage>
</organism>
<feature type="domain" description="Polymerase nucleotidyl transferase" evidence="1">
    <location>
        <begin position="32"/>
        <end position="91"/>
    </location>
</feature>
<evidence type="ECO:0000313" key="2">
    <source>
        <dbReference type="EMBL" id="KOH46136.1"/>
    </source>
</evidence>
<sequence>MKIGKSGGMAMRKNIHLFFLILGMRISQQEINIIKEIAKQSFGEGTEVLLFGSRIFDQKKGGDIDLLIRNEDKTKLTLSAKIDFLVELKGQIGDQKIDVILDNDASKRKTNFYHSATIQAIKL</sequence>
<dbReference type="Proteomes" id="UP000036958">
    <property type="component" value="Unassembled WGS sequence"/>
</dbReference>
<protein>
    <recommendedName>
        <fullName evidence="1">Polymerase nucleotidyl transferase domain-containing protein</fullName>
    </recommendedName>
</protein>
<evidence type="ECO:0000259" key="1">
    <source>
        <dbReference type="Pfam" id="PF01909"/>
    </source>
</evidence>
<dbReference type="GO" id="GO:0016779">
    <property type="term" value="F:nucleotidyltransferase activity"/>
    <property type="evidence" value="ECO:0007669"/>
    <property type="project" value="InterPro"/>
</dbReference>
<name>A0A0L8VCH0_9BACT</name>
<comment type="caution">
    <text evidence="2">The sequence shown here is derived from an EMBL/GenBank/DDBJ whole genome shotgun (WGS) entry which is preliminary data.</text>
</comment>